<proteinExistence type="predicted"/>
<dbReference type="Proteomes" id="UP000035100">
    <property type="component" value="Unassembled WGS sequence"/>
</dbReference>
<evidence type="ECO:0000313" key="2">
    <source>
        <dbReference type="EMBL" id="KIQ70853.1"/>
    </source>
</evidence>
<dbReference type="GO" id="GO:0016747">
    <property type="term" value="F:acyltransferase activity, transferring groups other than amino-acyl groups"/>
    <property type="evidence" value="ECO:0007669"/>
    <property type="project" value="InterPro"/>
</dbReference>
<gene>
    <name evidence="2" type="ORF">Wenmar_00227</name>
</gene>
<dbReference type="RefSeq" id="WP_367834155.1">
    <property type="nucleotide sequence ID" value="NZ_KN848371.1"/>
</dbReference>
<keyword evidence="2" id="KW-0808">Transferase</keyword>
<dbReference type="EMBL" id="AONG01000003">
    <property type="protein sequence ID" value="KIQ70853.1"/>
    <property type="molecule type" value="Genomic_DNA"/>
</dbReference>
<evidence type="ECO:0000259" key="1">
    <source>
        <dbReference type="PROSITE" id="PS51186"/>
    </source>
</evidence>
<organism evidence="2 3">
    <name type="scientific">Wenxinia marina DSM 24838</name>
    <dbReference type="NCBI Taxonomy" id="1123501"/>
    <lineage>
        <taxon>Bacteria</taxon>
        <taxon>Pseudomonadati</taxon>
        <taxon>Pseudomonadota</taxon>
        <taxon>Alphaproteobacteria</taxon>
        <taxon>Rhodobacterales</taxon>
        <taxon>Roseobacteraceae</taxon>
        <taxon>Wenxinia</taxon>
    </lineage>
</organism>
<dbReference type="Pfam" id="PF00583">
    <property type="entry name" value="Acetyltransf_1"/>
    <property type="match status" value="1"/>
</dbReference>
<dbReference type="eggNOG" id="COG0456">
    <property type="taxonomic scope" value="Bacteria"/>
</dbReference>
<dbReference type="PROSITE" id="PS51186">
    <property type="entry name" value="GNAT"/>
    <property type="match status" value="1"/>
</dbReference>
<name>A0A0D0QIG7_9RHOB</name>
<dbReference type="STRING" id="1123501.Wenmar_00227"/>
<protein>
    <submittedName>
        <fullName evidence="2">Acetyltransferase</fullName>
    </submittedName>
</protein>
<reference evidence="2 3" key="1">
    <citation type="submission" date="2013-01" db="EMBL/GenBank/DDBJ databases">
        <authorList>
            <person name="Fiebig A."/>
            <person name="Goeker M."/>
            <person name="Klenk H.-P.P."/>
        </authorList>
    </citation>
    <scope>NUCLEOTIDE SEQUENCE [LARGE SCALE GENOMIC DNA]</scope>
    <source>
        <strain evidence="2 3">DSM 24838</strain>
    </source>
</reference>
<evidence type="ECO:0000313" key="3">
    <source>
        <dbReference type="Proteomes" id="UP000035100"/>
    </source>
</evidence>
<feature type="domain" description="N-acetyltransferase" evidence="1">
    <location>
        <begin position="47"/>
        <end position="182"/>
    </location>
</feature>
<dbReference type="SUPFAM" id="SSF55729">
    <property type="entry name" value="Acyl-CoA N-acyltransferases (Nat)"/>
    <property type="match status" value="1"/>
</dbReference>
<keyword evidence="3" id="KW-1185">Reference proteome</keyword>
<accession>A0A0D0QIG7</accession>
<sequence>MEALGQIPQVMVKAGQDALDRLLEAEGWAVKDPVAVLAAPVEALTTERPPPVTVIEVWPPLAIQREIWAAGGIGPARLAVMERAPEPKTTLLGRVDDRPAATAYVGVHDGLAVLHALETAARFRRRGLARHMMRGAAFWARENGATHLAVLVTRANGAANALYAGLGMAEAAHYHYRIREAP</sequence>
<comment type="caution">
    <text evidence="2">The sequence shown here is derived from an EMBL/GenBank/DDBJ whole genome shotgun (WGS) entry which is preliminary data.</text>
</comment>
<dbReference type="AlphaFoldDB" id="A0A0D0QIG7"/>
<dbReference type="InterPro" id="IPR000182">
    <property type="entry name" value="GNAT_dom"/>
</dbReference>
<dbReference type="CDD" id="cd04301">
    <property type="entry name" value="NAT_SF"/>
    <property type="match status" value="1"/>
</dbReference>
<dbReference type="InterPro" id="IPR016181">
    <property type="entry name" value="Acyl_CoA_acyltransferase"/>
</dbReference>
<dbReference type="Gene3D" id="3.40.630.30">
    <property type="match status" value="1"/>
</dbReference>